<feature type="non-terminal residue" evidence="1">
    <location>
        <position position="123"/>
    </location>
</feature>
<protein>
    <submittedName>
        <fullName evidence="1">Uncharacterized protein</fullName>
    </submittedName>
</protein>
<comment type="caution">
    <text evidence="1">The sequence shown here is derived from an EMBL/GenBank/DDBJ whole genome shotgun (WGS) entry which is preliminary data.</text>
</comment>
<gene>
    <name evidence="1" type="ORF">CCMP2556_LOCUS21271</name>
</gene>
<feature type="non-terminal residue" evidence="1">
    <location>
        <position position="1"/>
    </location>
</feature>
<reference evidence="1 2" key="1">
    <citation type="submission" date="2024-02" db="EMBL/GenBank/DDBJ databases">
        <authorList>
            <person name="Chen Y."/>
            <person name="Shah S."/>
            <person name="Dougan E. K."/>
            <person name="Thang M."/>
            <person name="Chan C."/>
        </authorList>
    </citation>
    <scope>NUCLEOTIDE SEQUENCE [LARGE SCALE GENOMIC DNA]</scope>
</reference>
<accession>A0ABP0LJX9</accession>
<organism evidence="1 2">
    <name type="scientific">Durusdinium trenchii</name>
    <dbReference type="NCBI Taxonomy" id="1381693"/>
    <lineage>
        <taxon>Eukaryota</taxon>
        <taxon>Sar</taxon>
        <taxon>Alveolata</taxon>
        <taxon>Dinophyceae</taxon>
        <taxon>Suessiales</taxon>
        <taxon>Symbiodiniaceae</taxon>
        <taxon>Durusdinium</taxon>
    </lineage>
</organism>
<name>A0ABP0LJX9_9DINO</name>
<evidence type="ECO:0000313" key="1">
    <source>
        <dbReference type="EMBL" id="CAK9039066.1"/>
    </source>
</evidence>
<dbReference type="Proteomes" id="UP001642484">
    <property type="component" value="Unassembled WGS sequence"/>
</dbReference>
<evidence type="ECO:0000313" key="2">
    <source>
        <dbReference type="Proteomes" id="UP001642484"/>
    </source>
</evidence>
<proteinExistence type="predicted"/>
<dbReference type="EMBL" id="CAXAMN010012813">
    <property type="protein sequence ID" value="CAK9039066.1"/>
    <property type="molecule type" value="Genomic_DNA"/>
</dbReference>
<sequence length="123" mass="13902">DPYVVVITYPCGPWGNWSRFNLAKGGVAAETVENLREQGRSVLRAIDKTVKDRINASRHVFLEQPRGSQSHDEPEMKKVKRLLEEGKLTKIHVDGCVVGHYDAESKLPHGKPNRCLQCLQQLQ</sequence>
<keyword evidence="2" id="KW-1185">Reference proteome</keyword>